<gene>
    <name evidence="2" type="ORF">VKT23_014239</name>
</gene>
<reference evidence="2 3" key="1">
    <citation type="submission" date="2024-01" db="EMBL/GenBank/DDBJ databases">
        <title>A draft genome for the cacao thread blight pathogen Marasmiellus scandens.</title>
        <authorList>
            <person name="Baruah I.K."/>
            <person name="Leung J."/>
            <person name="Bukari Y."/>
            <person name="Amoako-Attah I."/>
            <person name="Meinhardt L.W."/>
            <person name="Bailey B.A."/>
            <person name="Cohen S.P."/>
        </authorList>
    </citation>
    <scope>NUCLEOTIDE SEQUENCE [LARGE SCALE GENOMIC DNA]</scope>
    <source>
        <strain evidence="2 3">GH-19</strain>
    </source>
</reference>
<keyword evidence="3" id="KW-1185">Reference proteome</keyword>
<evidence type="ECO:0000256" key="1">
    <source>
        <dbReference type="SAM" id="Phobius"/>
    </source>
</evidence>
<keyword evidence="1" id="KW-1133">Transmembrane helix</keyword>
<name>A0ABR1J1B9_9AGAR</name>
<organism evidence="2 3">
    <name type="scientific">Marasmiellus scandens</name>
    <dbReference type="NCBI Taxonomy" id="2682957"/>
    <lineage>
        <taxon>Eukaryota</taxon>
        <taxon>Fungi</taxon>
        <taxon>Dikarya</taxon>
        <taxon>Basidiomycota</taxon>
        <taxon>Agaricomycotina</taxon>
        <taxon>Agaricomycetes</taxon>
        <taxon>Agaricomycetidae</taxon>
        <taxon>Agaricales</taxon>
        <taxon>Marasmiineae</taxon>
        <taxon>Omphalotaceae</taxon>
        <taxon>Marasmiellus</taxon>
    </lineage>
</organism>
<evidence type="ECO:0000313" key="3">
    <source>
        <dbReference type="Proteomes" id="UP001498398"/>
    </source>
</evidence>
<accession>A0ABR1J1B9</accession>
<comment type="caution">
    <text evidence="2">The sequence shown here is derived from an EMBL/GenBank/DDBJ whole genome shotgun (WGS) entry which is preliminary data.</text>
</comment>
<sequence length="220" mass="25948">MLRARDSRSISPPEETFRLSKHQISYDKRFFVDVYNALKDFNKESQTLLPLCRLAEWEELREALLQFQICHRGTRVRYTDETYEKDYEAPFNRMMNAFHDMSSKMRDFRDLLGFIGCIDHTMNQGGLAVKWSLRLWEKQFHSAPISEPPPPPYSSIIQNVDSKMEPTAHGLKVVTSCPYPRLVNFHSTSFFFFALFIYIADWWNHVTSTSVDKCRNKTTR</sequence>
<protein>
    <submittedName>
        <fullName evidence="2">Uncharacterized protein</fullName>
    </submittedName>
</protein>
<keyword evidence="1" id="KW-0812">Transmembrane</keyword>
<dbReference type="EMBL" id="JBANRG010000042">
    <property type="protein sequence ID" value="KAK7447026.1"/>
    <property type="molecule type" value="Genomic_DNA"/>
</dbReference>
<evidence type="ECO:0000313" key="2">
    <source>
        <dbReference type="EMBL" id="KAK7447026.1"/>
    </source>
</evidence>
<dbReference type="Proteomes" id="UP001498398">
    <property type="component" value="Unassembled WGS sequence"/>
</dbReference>
<proteinExistence type="predicted"/>
<keyword evidence="1" id="KW-0472">Membrane</keyword>
<feature type="transmembrane region" description="Helical" evidence="1">
    <location>
        <begin position="182"/>
        <end position="200"/>
    </location>
</feature>